<feature type="region of interest" description="Disordered" evidence="2">
    <location>
        <begin position="303"/>
        <end position="350"/>
    </location>
</feature>
<dbReference type="Pfam" id="PF00010">
    <property type="entry name" value="HLH"/>
    <property type="match status" value="1"/>
</dbReference>
<name>A0AAV9GVD0_9PEZI</name>
<evidence type="ECO:0000259" key="3">
    <source>
        <dbReference type="PROSITE" id="PS50888"/>
    </source>
</evidence>
<accession>A0AAV9GVD0</accession>
<dbReference type="InterPro" id="IPR036638">
    <property type="entry name" value="HLH_DNA-bd_sf"/>
</dbReference>
<feature type="region of interest" description="Disordered" evidence="2">
    <location>
        <begin position="1"/>
        <end position="86"/>
    </location>
</feature>
<dbReference type="SMART" id="SM00353">
    <property type="entry name" value="HLH"/>
    <property type="match status" value="1"/>
</dbReference>
<evidence type="ECO:0000256" key="1">
    <source>
        <dbReference type="SAM" id="Coils"/>
    </source>
</evidence>
<keyword evidence="1" id="KW-0175">Coiled coil</keyword>
<keyword evidence="5" id="KW-1185">Reference proteome</keyword>
<sequence>MDELSSTETKESDNSRVPPLPTWYDSWNDLGGVDNDAPQPSITDEASTPFSPISGPPSFCSTNTSILSPHSSTDCSSPDPQSLDPQWPLSSYPLSPSPHDVGFPPFPGQPIHHTIPLPLYDDDPNTVTWAATACSVAQSWLPPPTWSGSSFSSSPPNRAAQPFNPAVPNFNTVTHDVTWGVDVNNHYIMDPSPSKPAQGSTNSSPSTPDPKQPPAKNRRTRNSPTGKANPRSAKSKKMSFPQQTTTPPKGESSDVPAEAQPPPLQSPQSPEDQQARLRDWHNCIGKRYRSKLNEQFESLQAVLIPESTDGGGKSSGAEDADEDVEVKKEPRGEGEGEGESGGKRKGLNKAKLLDMARERIERLTREREELEREERELVEGLRVKGVNYEKGGGGE</sequence>
<dbReference type="PANTHER" id="PTHR47336:SF2">
    <property type="entry name" value="TRANSCRIPTION FACTOR HMS1-RELATED"/>
    <property type="match status" value="1"/>
</dbReference>
<dbReference type="Gene3D" id="4.10.280.10">
    <property type="entry name" value="Helix-loop-helix DNA-binding domain"/>
    <property type="match status" value="1"/>
</dbReference>
<reference evidence="4" key="1">
    <citation type="journal article" date="2023" name="Mol. Phylogenet. Evol.">
        <title>Genome-scale phylogeny and comparative genomics of the fungal order Sordariales.</title>
        <authorList>
            <person name="Hensen N."/>
            <person name="Bonometti L."/>
            <person name="Westerberg I."/>
            <person name="Brannstrom I.O."/>
            <person name="Guillou S."/>
            <person name="Cros-Aarteil S."/>
            <person name="Calhoun S."/>
            <person name="Haridas S."/>
            <person name="Kuo A."/>
            <person name="Mondo S."/>
            <person name="Pangilinan J."/>
            <person name="Riley R."/>
            <person name="LaButti K."/>
            <person name="Andreopoulos B."/>
            <person name="Lipzen A."/>
            <person name="Chen C."/>
            <person name="Yan M."/>
            <person name="Daum C."/>
            <person name="Ng V."/>
            <person name="Clum A."/>
            <person name="Steindorff A."/>
            <person name="Ohm R.A."/>
            <person name="Martin F."/>
            <person name="Silar P."/>
            <person name="Natvig D.O."/>
            <person name="Lalanne C."/>
            <person name="Gautier V."/>
            <person name="Ament-Velasquez S.L."/>
            <person name="Kruys A."/>
            <person name="Hutchinson M.I."/>
            <person name="Powell A.J."/>
            <person name="Barry K."/>
            <person name="Miller A.N."/>
            <person name="Grigoriev I.V."/>
            <person name="Debuchy R."/>
            <person name="Gladieux P."/>
            <person name="Hiltunen Thoren M."/>
            <person name="Johannesson H."/>
        </authorList>
    </citation>
    <scope>NUCLEOTIDE SEQUENCE</scope>
    <source>
        <strain evidence="4">PSN243</strain>
    </source>
</reference>
<dbReference type="PROSITE" id="PS50888">
    <property type="entry name" value="BHLH"/>
    <property type="match status" value="1"/>
</dbReference>
<dbReference type="InterPro" id="IPR052099">
    <property type="entry name" value="Regulatory_TF_Diverse"/>
</dbReference>
<feature type="coiled-coil region" evidence="1">
    <location>
        <begin position="353"/>
        <end position="383"/>
    </location>
</feature>
<dbReference type="InterPro" id="IPR011598">
    <property type="entry name" value="bHLH_dom"/>
</dbReference>
<evidence type="ECO:0000313" key="5">
    <source>
        <dbReference type="Proteomes" id="UP001321760"/>
    </source>
</evidence>
<comment type="caution">
    <text evidence="4">The sequence shown here is derived from an EMBL/GenBank/DDBJ whole genome shotgun (WGS) entry which is preliminary data.</text>
</comment>
<feature type="compositionally biased region" description="Basic and acidic residues" evidence="2">
    <location>
        <begin position="325"/>
        <end position="334"/>
    </location>
</feature>
<feature type="domain" description="BHLH" evidence="3">
    <location>
        <begin position="276"/>
        <end position="363"/>
    </location>
</feature>
<gene>
    <name evidence="4" type="ORF">QBC34DRAFT_455498</name>
</gene>
<protein>
    <recommendedName>
        <fullName evidence="3">BHLH domain-containing protein</fullName>
    </recommendedName>
</protein>
<dbReference type="EMBL" id="MU865923">
    <property type="protein sequence ID" value="KAK4452618.1"/>
    <property type="molecule type" value="Genomic_DNA"/>
</dbReference>
<feature type="compositionally biased region" description="Polar residues" evidence="2">
    <location>
        <begin position="59"/>
        <end position="84"/>
    </location>
</feature>
<feature type="region of interest" description="Disordered" evidence="2">
    <location>
        <begin position="188"/>
        <end position="280"/>
    </location>
</feature>
<organism evidence="4 5">
    <name type="scientific">Podospora aff. communis PSN243</name>
    <dbReference type="NCBI Taxonomy" id="3040156"/>
    <lineage>
        <taxon>Eukaryota</taxon>
        <taxon>Fungi</taxon>
        <taxon>Dikarya</taxon>
        <taxon>Ascomycota</taxon>
        <taxon>Pezizomycotina</taxon>
        <taxon>Sordariomycetes</taxon>
        <taxon>Sordariomycetidae</taxon>
        <taxon>Sordariales</taxon>
        <taxon>Podosporaceae</taxon>
        <taxon>Podospora</taxon>
    </lineage>
</organism>
<dbReference type="SUPFAM" id="SSF47459">
    <property type="entry name" value="HLH, helix-loop-helix DNA-binding domain"/>
    <property type="match status" value="1"/>
</dbReference>
<feature type="compositionally biased region" description="Polar residues" evidence="2">
    <location>
        <begin position="195"/>
        <end position="206"/>
    </location>
</feature>
<dbReference type="Proteomes" id="UP001321760">
    <property type="component" value="Unassembled WGS sequence"/>
</dbReference>
<dbReference type="PANTHER" id="PTHR47336">
    <property type="entry name" value="TRANSCRIPTION FACTOR HMS1-RELATED"/>
    <property type="match status" value="1"/>
</dbReference>
<dbReference type="AlphaFoldDB" id="A0AAV9GVD0"/>
<evidence type="ECO:0000256" key="2">
    <source>
        <dbReference type="SAM" id="MobiDB-lite"/>
    </source>
</evidence>
<reference evidence="4" key="2">
    <citation type="submission" date="2023-05" db="EMBL/GenBank/DDBJ databases">
        <authorList>
            <consortium name="Lawrence Berkeley National Laboratory"/>
            <person name="Steindorff A."/>
            <person name="Hensen N."/>
            <person name="Bonometti L."/>
            <person name="Westerberg I."/>
            <person name="Brannstrom I.O."/>
            <person name="Guillou S."/>
            <person name="Cros-Aarteil S."/>
            <person name="Calhoun S."/>
            <person name="Haridas S."/>
            <person name="Kuo A."/>
            <person name="Mondo S."/>
            <person name="Pangilinan J."/>
            <person name="Riley R."/>
            <person name="Labutti K."/>
            <person name="Andreopoulos B."/>
            <person name="Lipzen A."/>
            <person name="Chen C."/>
            <person name="Yanf M."/>
            <person name="Daum C."/>
            <person name="Ng V."/>
            <person name="Clum A."/>
            <person name="Ohm R."/>
            <person name="Martin F."/>
            <person name="Silar P."/>
            <person name="Natvig D."/>
            <person name="Lalanne C."/>
            <person name="Gautier V."/>
            <person name="Ament-Velasquez S.L."/>
            <person name="Kruys A."/>
            <person name="Hutchinson M.I."/>
            <person name="Powell A.J."/>
            <person name="Barry K."/>
            <person name="Miller A.N."/>
            <person name="Grigoriev I.V."/>
            <person name="Debuchy R."/>
            <person name="Gladieux P."/>
            <person name="Thoren M.H."/>
            <person name="Johannesson H."/>
        </authorList>
    </citation>
    <scope>NUCLEOTIDE SEQUENCE</scope>
    <source>
        <strain evidence="4">PSN243</strain>
    </source>
</reference>
<proteinExistence type="predicted"/>
<dbReference type="GO" id="GO:0046983">
    <property type="term" value="F:protein dimerization activity"/>
    <property type="evidence" value="ECO:0007669"/>
    <property type="project" value="InterPro"/>
</dbReference>
<feature type="compositionally biased region" description="Polar residues" evidence="2">
    <location>
        <begin position="38"/>
        <end position="51"/>
    </location>
</feature>
<evidence type="ECO:0000313" key="4">
    <source>
        <dbReference type="EMBL" id="KAK4452618.1"/>
    </source>
</evidence>